<name>A0ABW5RYU2_9BACL</name>
<evidence type="ECO:0000313" key="2">
    <source>
        <dbReference type="Proteomes" id="UP001597399"/>
    </source>
</evidence>
<evidence type="ECO:0008006" key="3">
    <source>
        <dbReference type="Google" id="ProtNLM"/>
    </source>
</evidence>
<evidence type="ECO:0000313" key="1">
    <source>
        <dbReference type="EMBL" id="MFD2692284.1"/>
    </source>
</evidence>
<comment type="caution">
    <text evidence="1">The sequence shown here is derived from an EMBL/GenBank/DDBJ whole genome shotgun (WGS) entry which is preliminary data.</text>
</comment>
<dbReference type="InterPro" id="IPR008929">
    <property type="entry name" value="Chondroitin_lyas"/>
</dbReference>
<dbReference type="Proteomes" id="UP001597399">
    <property type="component" value="Unassembled WGS sequence"/>
</dbReference>
<reference evidence="2" key="1">
    <citation type="journal article" date="2019" name="Int. J. Syst. Evol. Microbiol.">
        <title>The Global Catalogue of Microorganisms (GCM) 10K type strain sequencing project: providing services to taxonomists for standard genome sequencing and annotation.</title>
        <authorList>
            <consortium name="The Broad Institute Genomics Platform"/>
            <consortium name="The Broad Institute Genome Sequencing Center for Infectious Disease"/>
            <person name="Wu L."/>
            <person name="Ma J."/>
        </authorList>
    </citation>
    <scope>NUCLEOTIDE SEQUENCE [LARGE SCALE GENOMIC DNA]</scope>
    <source>
        <strain evidence="2">TISTR 2466</strain>
    </source>
</reference>
<dbReference type="Gene3D" id="1.50.10.100">
    <property type="entry name" value="Chondroitin AC/alginate lyase"/>
    <property type="match status" value="1"/>
</dbReference>
<dbReference type="SUPFAM" id="SSF48230">
    <property type="entry name" value="Chondroitin AC/alginate lyase"/>
    <property type="match status" value="1"/>
</dbReference>
<protein>
    <recommendedName>
        <fullName evidence="3">Alginate lyase domain-containing protein</fullName>
    </recommendedName>
</protein>
<sequence>MNYIKKIFVSVFCLAIIGVPFFVIGDGKLAKAAEISPLITSYAPQVKSADTNVSYVDNSGNRRTAIMHHPGVTMTQQELDNMRDHVRAGDEPWSSAFAKFAADPKAYKNPRIYYEPENDIFIHIRGPWAYENYQNPSEYVGDRANIDGATAFKQAIMWYITGDEAYRSSAMYIIRSYSKIQSVAPHTNFRFATLTYFLAAAADILRYSDTPSQNLKWTYSDTQNLTQAMSLLTVTYDPHTFFMNQHSFSTMGTIGKAIFTNDLKLYEEAVEATTVNSAGDTGGRNGSIKYQMRLMTKNEQTGEALNPANYHVQVIEMGRDVGHSWDDIGGLTTLAQTIYAQGTKVDPETGTVSTKPNAVNPFNFLDDRLLAGTTYMLKYHLGYDVLWTPADSGNGYYTAINSSGRGRIDPFLGILYNYYKYIEKQDMTQEKYKYLATAYEQHMPEGTSNDFPAAATLLFTPNSASQ</sequence>
<dbReference type="EMBL" id="JBHUMQ010000001">
    <property type="protein sequence ID" value="MFD2692284.1"/>
    <property type="molecule type" value="Genomic_DNA"/>
</dbReference>
<proteinExistence type="predicted"/>
<gene>
    <name evidence="1" type="ORF">ACFSUE_01310</name>
</gene>
<keyword evidence="2" id="KW-1185">Reference proteome</keyword>
<organism evidence="1 2">
    <name type="scientific">Sporolactobacillus shoreicorticis</name>
    <dbReference type="NCBI Taxonomy" id="1923877"/>
    <lineage>
        <taxon>Bacteria</taxon>
        <taxon>Bacillati</taxon>
        <taxon>Bacillota</taxon>
        <taxon>Bacilli</taxon>
        <taxon>Bacillales</taxon>
        <taxon>Sporolactobacillaceae</taxon>
        <taxon>Sporolactobacillus</taxon>
    </lineage>
</organism>
<dbReference type="RefSeq" id="WP_253064939.1">
    <property type="nucleotide sequence ID" value="NZ_JAMXWM010000034.1"/>
</dbReference>
<accession>A0ABW5RYU2</accession>